<protein>
    <submittedName>
        <fullName evidence="1">HAD hydrolase-like protein</fullName>
    </submittedName>
</protein>
<evidence type="ECO:0000313" key="1">
    <source>
        <dbReference type="EMBL" id="MFC4699969.1"/>
    </source>
</evidence>
<name>A0ABV9LUV2_9ALTE</name>
<proteinExistence type="predicted"/>
<dbReference type="Gene3D" id="3.40.50.1000">
    <property type="entry name" value="HAD superfamily/HAD-like"/>
    <property type="match status" value="1"/>
</dbReference>
<dbReference type="EMBL" id="JBHSGU010000002">
    <property type="protein sequence ID" value="MFC4699969.1"/>
    <property type="molecule type" value="Genomic_DNA"/>
</dbReference>
<dbReference type="Pfam" id="PF13242">
    <property type="entry name" value="Hydrolase_like"/>
    <property type="match status" value="1"/>
</dbReference>
<dbReference type="InterPro" id="IPR023214">
    <property type="entry name" value="HAD_sf"/>
</dbReference>
<organism evidence="1 2">
    <name type="scientific">Glaciecola siphonariae</name>
    <dbReference type="NCBI Taxonomy" id="521012"/>
    <lineage>
        <taxon>Bacteria</taxon>
        <taxon>Pseudomonadati</taxon>
        <taxon>Pseudomonadota</taxon>
        <taxon>Gammaproteobacteria</taxon>
        <taxon>Alteromonadales</taxon>
        <taxon>Alteromonadaceae</taxon>
        <taxon>Glaciecola</taxon>
    </lineage>
</organism>
<keyword evidence="2" id="KW-1185">Reference proteome</keyword>
<gene>
    <name evidence="1" type="ORF">ACFO4O_07370</name>
</gene>
<dbReference type="Proteomes" id="UP001595897">
    <property type="component" value="Unassembled WGS sequence"/>
</dbReference>
<accession>A0ABV9LUV2</accession>
<comment type="caution">
    <text evidence="1">The sequence shown here is derived from an EMBL/GenBank/DDBJ whole genome shotgun (WGS) entry which is preliminary data.</text>
</comment>
<dbReference type="SUPFAM" id="SSF56784">
    <property type="entry name" value="HAD-like"/>
    <property type="match status" value="1"/>
</dbReference>
<dbReference type="InterPro" id="IPR036412">
    <property type="entry name" value="HAD-like_sf"/>
</dbReference>
<dbReference type="RefSeq" id="WP_382408267.1">
    <property type="nucleotide sequence ID" value="NZ_JBHSGU010000002.1"/>
</dbReference>
<sequence>MIGDNFKNDIAPAIEAGLHTIWFNGKDHKTRTGRCKQIQGLIELCT</sequence>
<evidence type="ECO:0000313" key="2">
    <source>
        <dbReference type="Proteomes" id="UP001595897"/>
    </source>
</evidence>
<reference evidence="2" key="1">
    <citation type="journal article" date="2019" name="Int. J. Syst. Evol. Microbiol.">
        <title>The Global Catalogue of Microorganisms (GCM) 10K type strain sequencing project: providing services to taxonomists for standard genome sequencing and annotation.</title>
        <authorList>
            <consortium name="The Broad Institute Genomics Platform"/>
            <consortium name="The Broad Institute Genome Sequencing Center for Infectious Disease"/>
            <person name="Wu L."/>
            <person name="Ma J."/>
        </authorList>
    </citation>
    <scope>NUCLEOTIDE SEQUENCE [LARGE SCALE GENOMIC DNA]</scope>
    <source>
        <strain evidence="2">KACC 12507</strain>
    </source>
</reference>